<dbReference type="AlphaFoldDB" id="D8TCU3"/>
<dbReference type="Gramene" id="EFJ05503">
    <property type="protein sequence ID" value="EFJ05503"/>
    <property type="gene ID" value="SELMODRAFT_5488"/>
</dbReference>
<dbReference type="PROSITE" id="PS50213">
    <property type="entry name" value="FAS1"/>
    <property type="match status" value="1"/>
</dbReference>
<evidence type="ECO:0000256" key="2">
    <source>
        <dbReference type="ARBA" id="ARBA00022475"/>
    </source>
</evidence>
<dbReference type="Pfam" id="PF02469">
    <property type="entry name" value="Fasciclin"/>
    <property type="match status" value="1"/>
</dbReference>
<feature type="non-terminal residue" evidence="8">
    <location>
        <position position="134"/>
    </location>
</feature>
<gene>
    <name evidence="8" type="ORF">SELMODRAFT_5488</name>
</gene>
<dbReference type="GO" id="GO:0098552">
    <property type="term" value="C:side of membrane"/>
    <property type="evidence" value="ECO:0007669"/>
    <property type="project" value="UniProtKB-KW"/>
</dbReference>
<dbReference type="PANTHER" id="PTHR32077:SF86">
    <property type="entry name" value="FAS1 DOMAIN-CONTAINING PROTEIN SELMODRAFT_448915"/>
    <property type="match status" value="1"/>
</dbReference>
<accession>D8TCU3</accession>
<dbReference type="GO" id="GO:0005886">
    <property type="term" value="C:plasma membrane"/>
    <property type="evidence" value="ECO:0007669"/>
    <property type="project" value="UniProtKB-SubCell"/>
</dbReference>
<dbReference type="SMART" id="SM00554">
    <property type="entry name" value="FAS1"/>
    <property type="match status" value="1"/>
</dbReference>
<proteinExistence type="predicted"/>
<dbReference type="InterPro" id="IPR036378">
    <property type="entry name" value="FAS1_dom_sf"/>
</dbReference>
<evidence type="ECO:0000256" key="3">
    <source>
        <dbReference type="ARBA" id="ARBA00022622"/>
    </source>
</evidence>
<reference evidence="8 9" key="1">
    <citation type="journal article" date="2011" name="Science">
        <title>The Selaginella genome identifies genetic changes associated with the evolution of vascular plants.</title>
        <authorList>
            <person name="Banks J.A."/>
            <person name="Nishiyama T."/>
            <person name="Hasebe M."/>
            <person name="Bowman J.L."/>
            <person name="Gribskov M."/>
            <person name="dePamphilis C."/>
            <person name="Albert V.A."/>
            <person name="Aono N."/>
            <person name="Aoyama T."/>
            <person name="Ambrose B.A."/>
            <person name="Ashton N.W."/>
            <person name="Axtell M.J."/>
            <person name="Barker E."/>
            <person name="Barker M.S."/>
            <person name="Bennetzen J.L."/>
            <person name="Bonawitz N.D."/>
            <person name="Chapple C."/>
            <person name="Cheng C."/>
            <person name="Correa L.G."/>
            <person name="Dacre M."/>
            <person name="DeBarry J."/>
            <person name="Dreyer I."/>
            <person name="Elias M."/>
            <person name="Engstrom E.M."/>
            <person name="Estelle M."/>
            <person name="Feng L."/>
            <person name="Finet C."/>
            <person name="Floyd S.K."/>
            <person name="Frommer W.B."/>
            <person name="Fujita T."/>
            <person name="Gramzow L."/>
            <person name="Gutensohn M."/>
            <person name="Harholt J."/>
            <person name="Hattori M."/>
            <person name="Heyl A."/>
            <person name="Hirai T."/>
            <person name="Hiwatashi Y."/>
            <person name="Ishikawa M."/>
            <person name="Iwata M."/>
            <person name="Karol K.G."/>
            <person name="Koehler B."/>
            <person name="Kolukisaoglu U."/>
            <person name="Kubo M."/>
            <person name="Kurata T."/>
            <person name="Lalonde S."/>
            <person name="Li K."/>
            <person name="Li Y."/>
            <person name="Litt A."/>
            <person name="Lyons E."/>
            <person name="Manning G."/>
            <person name="Maruyama T."/>
            <person name="Michael T.P."/>
            <person name="Mikami K."/>
            <person name="Miyazaki S."/>
            <person name="Morinaga S."/>
            <person name="Murata T."/>
            <person name="Mueller-Roeber B."/>
            <person name="Nelson D.R."/>
            <person name="Obara M."/>
            <person name="Oguri Y."/>
            <person name="Olmstead R.G."/>
            <person name="Onodera N."/>
            <person name="Petersen B.L."/>
            <person name="Pils B."/>
            <person name="Prigge M."/>
            <person name="Rensing S.A."/>
            <person name="Riano-Pachon D.M."/>
            <person name="Roberts A.W."/>
            <person name="Sato Y."/>
            <person name="Scheller H.V."/>
            <person name="Schulz B."/>
            <person name="Schulz C."/>
            <person name="Shakirov E.V."/>
            <person name="Shibagaki N."/>
            <person name="Shinohara N."/>
            <person name="Shippen D.E."/>
            <person name="Soerensen I."/>
            <person name="Sotooka R."/>
            <person name="Sugimoto N."/>
            <person name="Sugita M."/>
            <person name="Sumikawa N."/>
            <person name="Tanurdzic M."/>
            <person name="Theissen G."/>
            <person name="Ulvskov P."/>
            <person name="Wakazuki S."/>
            <person name="Weng J.K."/>
            <person name="Willats W.W."/>
            <person name="Wipf D."/>
            <person name="Wolf P.G."/>
            <person name="Yang L."/>
            <person name="Zimmer A.D."/>
            <person name="Zhu Q."/>
            <person name="Mitros T."/>
            <person name="Hellsten U."/>
            <person name="Loque D."/>
            <person name="Otillar R."/>
            <person name="Salamov A."/>
            <person name="Schmutz J."/>
            <person name="Shapiro H."/>
            <person name="Lindquist E."/>
            <person name="Lucas S."/>
            <person name="Rokhsar D."/>
            <person name="Grigoriev I.V."/>
        </authorList>
    </citation>
    <scope>NUCLEOTIDE SEQUENCE [LARGE SCALE GENOMIC DNA]</scope>
</reference>
<name>D8TCU3_SELML</name>
<dbReference type="EMBL" id="GL377720">
    <property type="protein sequence ID" value="EFJ05503.1"/>
    <property type="molecule type" value="Genomic_DNA"/>
</dbReference>
<dbReference type="Gene3D" id="2.30.180.10">
    <property type="entry name" value="FAS1 domain"/>
    <property type="match status" value="1"/>
</dbReference>
<dbReference type="InterPro" id="IPR045003">
    <property type="entry name" value="FLA_A"/>
</dbReference>
<evidence type="ECO:0000256" key="5">
    <source>
        <dbReference type="ARBA" id="ARBA00023136"/>
    </source>
</evidence>
<dbReference type="Proteomes" id="UP000001514">
    <property type="component" value="Unassembled WGS sequence"/>
</dbReference>
<keyword evidence="5" id="KW-0472">Membrane</keyword>
<sequence>KLMQDTGTLAAAEDIEHQPFTSGVTVFAPTDSAFQNLPSGSLAALTQSQRQLLVRYHLLPSFFTFGSLRTLKAPLTTLATSNRNFEVNASGEGPSGGLAIATGVSTANVIATLLEDDPVGMYALDAVLLPPEIF</sequence>
<keyword evidence="9" id="KW-1185">Reference proteome</keyword>
<dbReference type="KEGG" id="smo:SELMODRAFT_5488"/>
<keyword evidence="3" id="KW-0336">GPI-anchor</keyword>
<dbReference type="InterPro" id="IPR000782">
    <property type="entry name" value="FAS1_domain"/>
</dbReference>
<keyword evidence="4" id="KW-0732">Signal</keyword>
<organism evidence="9">
    <name type="scientific">Selaginella moellendorffii</name>
    <name type="common">Spikemoss</name>
    <dbReference type="NCBI Taxonomy" id="88036"/>
    <lineage>
        <taxon>Eukaryota</taxon>
        <taxon>Viridiplantae</taxon>
        <taxon>Streptophyta</taxon>
        <taxon>Embryophyta</taxon>
        <taxon>Tracheophyta</taxon>
        <taxon>Lycopodiopsida</taxon>
        <taxon>Selaginellales</taxon>
        <taxon>Selaginellaceae</taxon>
        <taxon>Selaginella</taxon>
    </lineage>
</organism>
<keyword evidence="2" id="KW-1003">Cell membrane</keyword>
<evidence type="ECO:0000256" key="6">
    <source>
        <dbReference type="ARBA" id="ARBA00024686"/>
    </source>
</evidence>
<evidence type="ECO:0000256" key="1">
    <source>
        <dbReference type="ARBA" id="ARBA00004609"/>
    </source>
</evidence>
<dbReference type="PANTHER" id="PTHR32077">
    <property type="entry name" value="FASCICLIN-LIKE ARABINOGALACTAN PROTEIN"/>
    <property type="match status" value="1"/>
</dbReference>
<evidence type="ECO:0000313" key="9">
    <source>
        <dbReference type="Proteomes" id="UP000001514"/>
    </source>
</evidence>
<comment type="subcellular location">
    <subcellularLocation>
        <location evidence="1">Cell membrane</location>
        <topology evidence="1">Lipid-anchor</topology>
        <topology evidence="1">GPI-anchor</topology>
    </subcellularLocation>
</comment>
<dbReference type="HOGENOM" id="CLU_1901684_0_0_1"/>
<dbReference type="SUPFAM" id="SSF82153">
    <property type="entry name" value="FAS1 domain"/>
    <property type="match status" value="1"/>
</dbReference>
<protein>
    <recommendedName>
        <fullName evidence="7">FAS1 domain-containing protein</fullName>
    </recommendedName>
</protein>
<feature type="non-terminal residue" evidence="8">
    <location>
        <position position="1"/>
    </location>
</feature>
<dbReference type="InParanoid" id="D8TCU3"/>
<evidence type="ECO:0000313" key="8">
    <source>
        <dbReference type="EMBL" id="EFJ05503.1"/>
    </source>
</evidence>
<keyword evidence="3" id="KW-0325">Glycoprotein</keyword>
<evidence type="ECO:0000259" key="7">
    <source>
        <dbReference type="PROSITE" id="PS50213"/>
    </source>
</evidence>
<keyword evidence="3" id="KW-0449">Lipoprotein</keyword>
<feature type="domain" description="FAS1" evidence="7">
    <location>
        <begin position="1"/>
        <end position="128"/>
    </location>
</feature>
<comment type="function">
    <text evidence="6">May be a cell surface adhesion protein.</text>
</comment>
<evidence type="ECO:0000256" key="4">
    <source>
        <dbReference type="ARBA" id="ARBA00022729"/>
    </source>
</evidence>